<protein>
    <submittedName>
        <fullName evidence="1">Uncharacterized protein</fullName>
    </submittedName>
</protein>
<name>A0A1F5T664_9BACT</name>
<organism evidence="1 2">
    <name type="scientific">Candidatus Falkowbacteria bacterium RIFOXYC2_FULL_48_21</name>
    <dbReference type="NCBI Taxonomy" id="1798005"/>
    <lineage>
        <taxon>Bacteria</taxon>
        <taxon>Candidatus Falkowiibacteriota</taxon>
    </lineage>
</organism>
<proteinExistence type="predicted"/>
<dbReference type="Proteomes" id="UP000178656">
    <property type="component" value="Unassembled WGS sequence"/>
</dbReference>
<dbReference type="AlphaFoldDB" id="A0A1F5T664"/>
<evidence type="ECO:0000313" key="1">
    <source>
        <dbReference type="EMBL" id="OGF34460.1"/>
    </source>
</evidence>
<sequence>MRFFKIKQLLRDLAHFFFLKSHHVIAGVIFLKRKVASFGHLREGRVHVFAFLLHALRHIRGANFNQLFLPSVMIPRIHVIIYHRPWIAPGRLPKTAQNRIGVFCFRFGTGNFFSFHIYLIQKMLIFCFF</sequence>
<gene>
    <name evidence="1" type="ORF">A2482_02125</name>
</gene>
<evidence type="ECO:0000313" key="2">
    <source>
        <dbReference type="Proteomes" id="UP000178656"/>
    </source>
</evidence>
<reference evidence="1 2" key="1">
    <citation type="journal article" date="2016" name="Nat. Commun.">
        <title>Thousands of microbial genomes shed light on interconnected biogeochemical processes in an aquifer system.</title>
        <authorList>
            <person name="Anantharaman K."/>
            <person name="Brown C.T."/>
            <person name="Hug L.A."/>
            <person name="Sharon I."/>
            <person name="Castelle C.J."/>
            <person name="Probst A.J."/>
            <person name="Thomas B.C."/>
            <person name="Singh A."/>
            <person name="Wilkins M.J."/>
            <person name="Karaoz U."/>
            <person name="Brodie E.L."/>
            <person name="Williams K.H."/>
            <person name="Hubbard S.S."/>
            <person name="Banfield J.F."/>
        </authorList>
    </citation>
    <scope>NUCLEOTIDE SEQUENCE [LARGE SCALE GENOMIC DNA]</scope>
</reference>
<dbReference type="EMBL" id="MFGM01000072">
    <property type="protein sequence ID" value="OGF34460.1"/>
    <property type="molecule type" value="Genomic_DNA"/>
</dbReference>
<accession>A0A1F5T664</accession>
<comment type="caution">
    <text evidence="1">The sequence shown here is derived from an EMBL/GenBank/DDBJ whole genome shotgun (WGS) entry which is preliminary data.</text>
</comment>